<evidence type="ECO:0000256" key="2">
    <source>
        <dbReference type="ARBA" id="ARBA00023015"/>
    </source>
</evidence>
<feature type="DNA-binding region" description="H-T-H motif" evidence="5">
    <location>
        <begin position="30"/>
        <end position="49"/>
    </location>
</feature>
<gene>
    <name evidence="7" type="ORF">ACFQJ6_06220</name>
</gene>
<dbReference type="PROSITE" id="PS50977">
    <property type="entry name" value="HTH_TETR_2"/>
    <property type="match status" value="1"/>
</dbReference>
<dbReference type="Proteomes" id="UP001596407">
    <property type="component" value="Unassembled WGS sequence"/>
</dbReference>
<evidence type="ECO:0000259" key="6">
    <source>
        <dbReference type="PROSITE" id="PS50977"/>
    </source>
</evidence>
<evidence type="ECO:0000313" key="7">
    <source>
        <dbReference type="EMBL" id="MFC7079795.1"/>
    </source>
</evidence>
<evidence type="ECO:0000256" key="4">
    <source>
        <dbReference type="ARBA" id="ARBA00023163"/>
    </source>
</evidence>
<name>A0ABD5WK57_9EURY</name>
<dbReference type="SUPFAM" id="SSF48498">
    <property type="entry name" value="Tetracyclin repressor-like, C-terminal domain"/>
    <property type="match status" value="1"/>
</dbReference>
<dbReference type="AlphaFoldDB" id="A0ABD5WK57"/>
<dbReference type="InterPro" id="IPR050109">
    <property type="entry name" value="HTH-type_TetR-like_transc_reg"/>
</dbReference>
<sequence length="205" mass="22836">MTASKADETTEDIVEATYCALCECGYAGLTMQDIADRSEASKSSLHYHYDTKHDLLLAFLDHLFESFADRFETDSDADPLDRFGALVDEVLDDSDDEARRDFRTAMLEIKAQAPYDEAFRERLTEFDDHVRECVRSVVADGVESGVFRADADPEATAEFVATVFDGAHTRAISTDSGLAHARRALADYVERDLLADGVDREVEFA</sequence>
<keyword evidence="4" id="KW-0804">Transcription</keyword>
<dbReference type="EMBL" id="JBHSZH010000005">
    <property type="protein sequence ID" value="MFC7079795.1"/>
    <property type="molecule type" value="Genomic_DNA"/>
</dbReference>
<dbReference type="Pfam" id="PF00440">
    <property type="entry name" value="TetR_N"/>
    <property type="match status" value="1"/>
</dbReference>
<dbReference type="Gene3D" id="1.10.357.10">
    <property type="entry name" value="Tetracycline Repressor, domain 2"/>
    <property type="match status" value="1"/>
</dbReference>
<reference evidence="7 8" key="1">
    <citation type="journal article" date="2019" name="Int. J. Syst. Evol. Microbiol.">
        <title>The Global Catalogue of Microorganisms (GCM) 10K type strain sequencing project: providing services to taxonomists for standard genome sequencing and annotation.</title>
        <authorList>
            <consortium name="The Broad Institute Genomics Platform"/>
            <consortium name="The Broad Institute Genome Sequencing Center for Infectious Disease"/>
            <person name="Wu L."/>
            <person name="Ma J."/>
        </authorList>
    </citation>
    <scope>NUCLEOTIDE SEQUENCE [LARGE SCALE GENOMIC DNA]</scope>
    <source>
        <strain evidence="7 8">DT72</strain>
    </source>
</reference>
<dbReference type="SUPFAM" id="SSF46689">
    <property type="entry name" value="Homeodomain-like"/>
    <property type="match status" value="1"/>
</dbReference>
<dbReference type="InterPro" id="IPR036271">
    <property type="entry name" value="Tet_transcr_reg_TetR-rel_C_sf"/>
</dbReference>
<dbReference type="GeneID" id="79303674"/>
<accession>A0ABD5WK57</accession>
<evidence type="ECO:0000256" key="3">
    <source>
        <dbReference type="ARBA" id="ARBA00023125"/>
    </source>
</evidence>
<dbReference type="InterPro" id="IPR009057">
    <property type="entry name" value="Homeodomain-like_sf"/>
</dbReference>
<keyword evidence="3 5" id="KW-0238">DNA-binding</keyword>
<dbReference type="Pfam" id="PF13977">
    <property type="entry name" value="TetR_C_6"/>
    <property type="match status" value="1"/>
</dbReference>
<protein>
    <submittedName>
        <fullName evidence="7">TetR/AcrR family transcriptional regulator</fullName>
    </submittedName>
</protein>
<dbReference type="InterPro" id="IPR001647">
    <property type="entry name" value="HTH_TetR"/>
</dbReference>
<evidence type="ECO:0000256" key="1">
    <source>
        <dbReference type="ARBA" id="ARBA00022491"/>
    </source>
</evidence>
<dbReference type="GO" id="GO:0003677">
    <property type="term" value="F:DNA binding"/>
    <property type="evidence" value="ECO:0007669"/>
    <property type="project" value="UniProtKB-UniRule"/>
</dbReference>
<keyword evidence="8" id="KW-1185">Reference proteome</keyword>
<dbReference type="RefSeq" id="WP_276279113.1">
    <property type="nucleotide sequence ID" value="NZ_CP119809.1"/>
</dbReference>
<evidence type="ECO:0000313" key="8">
    <source>
        <dbReference type="Proteomes" id="UP001596407"/>
    </source>
</evidence>
<dbReference type="PANTHER" id="PTHR30055">
    <property type="entry name" value="HTH-TYPE TRANSCRIPTIONAL REGULATOR RUTR"/>
    <property type="match status" value="1"/>
</dbReference>
<feature type="domain" description="HTH tetR-type" evidence="6">
    <location>
        <begin position="7"/>
        <end position="67"/>
    </location>
</feature>
<comment type="caution">
    <text evidence="7">The sequence shown here is derived from an EMBL/GenBank/DDBJ whole genome shotgun (WGS) entry which is preliminary data.</text>
</comment>
<evidence type="ECO:0000256" key="5">
    <source>
        <dbReference type="PROSITE-ProRule" id="PRU00335"/>
    </source>
</evidence>
<proteinExistence type="predicted"/>
<keyword evidence="2" id="KW-0805">Transcription regulation</keyword>
<dbReference type="InterPro" id="IPR039538">
    <property type="entry name" value="BetI_C"/>
</dbReference>
<organism evidence="7 8">
    <name type="scientific">Halorussus caseinilyticus</name>
    <dbReference type="NCBI Taxonomy" id="3034025"/>
    <lineage>
        <taxon>Archaea</taxon>
        <taxon>Methanobacteriati</taxon>
        <taxon>Methanobacteriota</taxon>
        <taxon>Stenosarchaea group</taxon>
        <taxon>Halobacteria</taxon>
        <taxon>Halobacteriales</taxon>
        <taxon>Haladaptataceae</taxon>
        <taxon>Halorussus</taxon>
    </lineage>
</organism>
<keyword evidence="1" id="KW-0678">Repressor</keyword>
<dbReference type="PANTHER" id="PTHR30055:SF234">
    <property type="entry name" value="HTH-TYPE TRANSCRIPTIONAL REGULATOR BETI"/>
    <property type="match status" value="1"/>
</dbReference>